<dbReference type="InterPro" id="IPR000866">
    <property type="entry name" value="AhpC/TSA"/>
</dbReference>
<evidence type="ECO:0000313" key="4">
    <source>
        <dbReference type="EMBL" id="AAZ27121.1"/>
    </source>
</evidence>
<gene>
    <name evidence="4" type="ordered locus">CPS_0258</name>
</gene>
<feature type="domain" description="Thioredoxin" evidence="3">
    <location>
        <begin position="38"/>
        <end position="193"/>
    </location>
</feature>
<feature type="signal peptide" evidence="2">
    <location>
        <begin position="1"/>
        <end position="30"/>
    </location>
</feature>
<evidence type="ECO:0000256" key="2">
    <source>
        <dbReference type="SAM" id="SignalP"/>
    </source>
</evidence>
<dbReference type="GO" id="GO:0016209">
    <property type="term" value="F:antioxidant activity"/>
    <property type="evidence" value="ECO:0007669"/>
    <property type="project" value="InterPro"/>
</dbReference>
<dbReference type="InterPro" id="IPR013766">
    <property type="entry name" value="Thioredoxin_domain"/>
</dbReference>
<dbReference type="PANTHER" id="PTHR43110:SF1">
    <property type="entry name" value="THIOL PEROXIDASE"/>
    <property type="match status" value="1"/>
</dbReference>
<dbReference type="STRING" id="167879.CPS_0258"/>
<evidence type="ECO:0000259" key="3">
    <source>
        <dbReference type="PROSITE" id="PS51352"/>
    </source>
</evidence>
<dbReference type="SUPFAM" id="SSF52833">
    <property type="entry name" value="Thioredoxin-like"/>
    <property type="match status" value="1"/>
</dbReference>
<evidence type="ECO:0000256" key="1">
    <source>
        <dbReference type="ARBA" id="ARBA00023284"/>
    </source>
</evidence>
<dbReference type="Pfam" id="PF00578">
    <property type="entry name" value="AhpC-TSA"/>
    <property type="match status" value="1"/>
</dbReference>
<dbReference type="RefSeq" id="WP_011041132.1">
    <property type="nucleotide sequence ID" value="NC_003910.7"/>
</dbReference>
<keyword evidence="2" id="KW-0732">Signal</keyword>
<dbReference type="AlphaFoldDB" id="Q48A88"/>
<protein>
    <submittedName>
        <fullName evidence="4">AhpC/TSA family protein</fullName>
    </submittedName>
</protein>
<dbReference type="InterPro" id="IPR050455">
    <property type="entry name" value="Tpx_Peroxidase_subfamily"/>
</dbReference>
<feature type="chain" id="PRO_5004234095" evidence="2">
    <location>
        <begin position="31"/>
        <end position="195"/>
    </location>
</feature>
<sequence>MNRKIYSRINKKISISVFSLLLLLTNNAFANTSINVGPTLGEQAPEISVVNTQEQAVNIKEISGEQGLIILFFRSADWCPFCKKHLIELNEHAEQFTKLGYGLAAISYDNTDILKTFADQKNINYPLLSDQKVQTMLAYGIVNSEYAVDSDHYGIPYPGVVIIDNKGKVIHKHFFKGYKKRVKFADLYQQLKKGS</sequence>
<dbReference type="Gene3D" id="3.40.30.10">
    <property type="entry name" value="Glutaredoxin"/>
    <property type="match status" value="1"/>
</dbReference>
<dbReference type="CDD" id="cd02970">
    <property type="entry name" value="PRX_like2"/>
    <property type="match status" value="1"/>
</dbReference>
<reference evidence="4" key="1">
    <citation type="journal article" date="2005" name="Proc. Natl. Acad. Sci. U.S.A.">
        <title>The psychrophilic lifestyle as revealed by the genome sequence of Colwellia psychrerythraea 34H through genomic and proteomic analyses.</title>
        <authorList>
            <person name="Methe B.A."/>
            <person name="Nelson K.E."/>
            <person name="Deming J.W."/>
            <person name="Momen B."/>
            <person name="Melamud E."/>
            <person name="Zhang X."/>
            <person name="Moult J."/>
            <person name="Madupu R."/>
            <person name="Nelson W.C."/>
            <person name="Dodson R.J."/>
            <person name="Brinkac L.M."/>
            <person name="Daugherty S.C."/>
            <person name="Durkin A.S."/>
            <person name="DeBoy R.T."/>
            <person name="Kolonay J.F."/>
            <person name="Sullivan S.A."/>
            <person name="Zhou L."/>
            <person name="Davidsen T.M."/>
            <person name="Wu M."/>
            <person name="Huston A.L."/>
            <person name="Lewis M."/>
            <person name="Weaver B."/>
            <person name="Weidman J.F."/>
            <person name="Khouri H."/>
            <person name="Utterback T.R."/>
            <person name="Feldblyum T.V."/>
            <person name="Fraser C.M."/>
        </authorList>
    </citation>
    <scope>NUCLEOTIDE SEQUENCE [LARGE SCALE GENOMIC DNA]</scope>
    <source>
        <strain evidence="4">34H</strain>
    </source>
</reference>
<dbReference type="GO" id="GO:0016491">
    <property type="term" value="F:oxidoreductase activity"/>
    <property type="evidence" value="ECO:0007669"/>
    <property type="project" value="InterPro"/>
</dbReference>
<evidence type="ECO:0000313" key="5">
    <source>
        <dbReference type="Proteomes" id="UP000000547"/>
    </source>
</evidence>
<keyword evidence="1" id="KW-0676">Redox-active center</keyword>
<dbReference type="HOGENOM" id="CLU_042529_5_1_6"/>
<dbReference type="Proteomes" id="UP000000547">
    <property type="component" value="Chromosome"/>
</dbReference>
<dbReference type="KEGG" id="cps:CPS_0258"/>
<name>Q48A88_COLP3</name>
<dbReference type="InterPro" id="IPR036249">
    <property type="entry name" value="Thioredoxin-like_sf"/>
</dbReference>
<dbReference type="PANTHER" id="PTHR43110">
    <property type="entry name" value="THIOL PEROXIDASE"/>
    <property type="match status" value="1"/>
</dbReference>
<dbReference type="PROSITE" id="PS51352">
    <property type="entry name" value="THIOREDOXIN_2"/>
    <property type="match status" value="1"/>
</dbReference>
<dbReference type="EMBL" id="CP000083">
    <property type="protein sequence ID" value="AAZ27121.1"/>
    <property type="molecule type" value="Genomic_DNA"/>
</dbReference>
<proteinExistence type="predicted"/>
<accession>Q48A88</accession>
<organism evidence="4 5">
    <name type="scientific">Colwellia psychrerythraea (strain 34H / ATCC BAA-681)</name>
    <name type="common">Vibrio psychroerythus</name>
    <dbReference type="NCBI Taxonomy" id="167879"/>
    <lineage>
        <taxon>Bacteria</taxon>
        <taxon>Pseudomonadati</taxon>
        <taxon>Pseudomonadota</taxon>
        <taxon>Gammaproteobacteria</taxon>
        <taxon>Alteromonadales</taxon>
        <taxon>Colwelliaceae</taxon>
        <taxon>Colwellia</taxon>
    </lineage>
</organism>